<organism evidence="6 7">
    <name type="scientific">Caldalkalibacillus horti</name>
    <dbReference type="NCBI Taxonomy" id="77523"/>
    <lineage>
        <taxon>Bacteria</taxon>
        <taxon>Bacillati</taxon>
        <taxon>Bacillota</taxon>
        <taxon>Bacilli</taxon>
        <taxon>Bacillales</taxon>
        <taxon>Bacillaceae</taxon>
        <taxon>Caldalkalibacillus</taxon>
    </lineage>
</organism>
<evidence type="ECO:0000313" key="7">
    <source>
        <dbReference type="Proteomes" id="UP001235840"/>
    </source>
</evidence>
<dbReference type="EMBL" id="JAUSTY010000002">
    <property type="protein sequence ID" value="MDQ0164746.1"/>
    <property type="molecule type" value="Genomic_DNA"/>
</dbReference>
<dbReference type="Gene3D" id="3.30.70.3290">
    <property type="match status" value="1"/>
</dbReference>
<feature type="domain" description="Carrier" evidence="4">
    <location>
        <begin position="593"/>
        <end position="670"/>
    </location>
</feature>
<dbReference type="InterPro" id="IPR036736">
    <property type="entry name" value="ACP-like_sf"/>
</dbReference>
<comment type="caution">
    <text evidence="6">The sequence shown here is derived from an EMBL/GenBank/DDBJ whole genome shotgun (WGS) entry which is preliminary data.</text>
</comment>
<dbReference type="SMART" id="SM00825">
    <property type="entry name" value="PKS_KS"/>
    <property type="match status" value="1"/>
</dbReference>
<dbReference type="PROSITE" id="PS50075">
    <property type="entry name" value="CARRIER"/>
    <property type="match status" value="1"/>
</dbReference>
<evidence type="ECO:0000259" key="4">
    <source>
        <dbReference type="PROSITE" id="PS50075"/>
    </source>
</evidence>
<accession>A0ABT9VUS6</accession>
<dbReference type="SUPFAM" id="SSF53901">
    <property type="entry name" value="Thiolase-like"/>
    <property type="match status" value="1"/>
</dbReference>
<keyword evidence="1" id="KW-0596">Phosphopantetheine</keyword>
<evidence type="ECO:0000259" key="5">
    <source>
        <dbReference type="PROSITE" id="PS52004"/>
    </source>
</evidence>
<dbReference type="InterPro" id="IPR016039">
    <property type="entry name" value="Thiolase-like"/>
</dbReference>
<keyword evidence="2" id="KW-0597">Phosphoprotein</keyword>
<evidence type="ECO:0000256" key="2">
    <source>
        <dbReference type="ARBA" id="ARBA00022553"/>
    </source>
</evidence>
<sequence length="1434" mass="160916">MTVSVKAIQHGRPITLPNEYSSLAEMIMYIAEKHPHKGMTYIDGSGNESFESYPELVEEARKYLKELNQLGVNAGDIAILIIDQPKEFYRAFWACILGGIIAAPISQPTSWEVNSPGLLKFTKVWELLEQPVIIIEEQFRDRYKQLQGDALFRELNFISTEDLKQEEMADIYFTKPDDLVFLQFSSGSTGIPKGVKLTNKNIILNNLSCAIGMEIKEEDYAFTWLPHTHDMGLFGQHLSPIIMGSSIVVFSPYTFVRSPYLFLKKISEYRGTWFCSTNFGYDWMVRKVPDDKLSTLDLSSLRFTLNGAEPISIHVLQSFVEKFSKCGYKKTMMLPAYGMAEATVGVALPKIGSLPRVEHISHSKLVNERVAVSIGKEEQADIIEYAHEGYAMSGVSIRIADDQGNTLDEQMIGEIQIQGPSVTTGYYNRDELNEDLFIDGWLRTGDLGFMVDGSLVVSGRIKDVIFIRGQNYFAHDLEEVLYNEDSLQRGNLAIAGLFNSKTQQEEILVFLKHKGDLSKLYPLRKMIIDKLQESLGIQITHVIPIRMIPKTTSGKLQRFLLRSHYENGEYDSLLDEINKGLEENKKEVLTTQHSKNDLESFLLQSWSELLDRPLESISIDDEFLALGGNSIKAYQLLDRIDHYLDREVGTEALVLCKSIRQFTAYLDALPETRVASKAATNRTASTTINTTINTTTKTASGTKQLAKDMNAVAITGLSVRLPQAKNKQEFWENLCSKRDSISKISTKRKQLAGKNDWDEWIGELEDVDQFDNDFFDIPMDEAVFMDPQQRLVLEISYEALEEAGMIPGLEEKRNIGVYGGISSNTYYQLLLERLKNGDINDVHQRAMVGNMHNIICAQVSHFYNFTGPSLAIDTACSSYLVALHHAVKAIRQGGVEGAIVVGTNIMATPTVHALSRRSGIVSSTRRTKVFDEDADGSVLGEGIIVAYLEPLHKAVQEKKNILGIVRGTAVNNDGYSLGIMAPNPKGQLQVLSDAYSDAGFSPDEISYIEAHGSGTAIGDPIEVNALSKIFSESAKANKQSIGIGSVKTNIGHLLPAAGGASLAKVLLCFKNKRLVPSLHAEKINPALELEKTPFYIVQDVKNWSVDKENTRKAGISSFGLGGTNVHVVLEEWKEEEQWEQVDHTISPDGHLLTLSAKSAKALDRLIQQTEEMIMGLSATDIHHLCFTRNRYRNHMGYRAACIISKNEHGLTVKPFKKGQFLKNRKAKISLIIGDVKGYLRESEDIHLRETRTVLNPFFQQMVDIANEQQISKSSAFSMNHLYYFSYWYSVLKTLKQYENNRFEIKGVQTGCILSDLLNGSIDEREALKLYFGDIDEMEKESKLGDDIDSNKADIVIYLFSQSNSILNDEELQGKKIIRPELDDNLPFGLKLLSIMSELYVAGADFDWSMLYPDGSGKLIELPGYPFDQKSYWMI</sequence>
<proteinExistence type="predicted"/>
<dbReference type="Pfam" id="PF00109">
    <property type="entry name" value="ketoacyl-synt"/>
    <property type="match status" value="1"/>
</dbReference>
<dbReference type="Gene3D" id="3.40.50.12780">
    <property type="entry name" value="N-terminal domain of ligase-like"/>
    <property type="match status" value="1"/>
</dbReference>
<dbReference type="Pfam" id="PF16197">
    <property type="entry name" value="KAsynt_C_assoc"/>
    <property type="match status" value="1"/>
</dbReference>
<dbReference type="InterPro" id="IPR020845">
    <property type="entry name" value="AMP-binding_CS"/>
</dbReference>
<dbReference type="Proteomes" id="UP001235840">
    <property type="component" value="Unassembled WGS sequence"/>
</dbReference>
<dbReference type="Pfam" id="PF00501">
    <property type="entry name" value="AMP-binding"/>
    <property type="match status" value="1"/>
</dbReference>
<feature type="domain" description="Ketosynthase family 3 (KS3)" evidence="5">
    <location>
        <begin position="709"/>
        <end position="1131"/>
    </location>
</feature>
<dbReference type="InterPro" id="IPR014030">
    <property type="entry name" value="Ketoacyl_synth_N"/>
</dbReference>
<dbReference type="InterPro" id="IPR020841">
    <property type="entry name" value="PKS_Beta-ketoAc_synthase_dom"/>
</dbReference>
<dbReference type="InterPro" id="IPR009081">
    <property type="entry name" value="PP-bd_ACP"/>
</dbReference>
<dbReference type="Pfam" id="PF00550">
    <property type="entry name" value="PP-binding"/>
    <property type="match status" value="1"/>
</dbReference>
<dbReference type="InterPro" id="IPR042099">
    <property type="entry name" value="ANL_N_sf"/>
</dbReference>
<dbReference type="InterPro" id="IPR045851">
    <property type="entry name" value="AMP-bd_C_sf"/>
</dbReference>
<evidence type="ECO:0000256" key="1">
    <source>
        <dbReference type="ARBA" id="ARBA00022450"/>
    </source>
</evidence>
<dbReference type="CDD" id="cd00833">
    <property type="entry name" value="PKS"/>
    <property type="match status" value="1"/>
</dbReference>
<dbReference type="Gene3D" id="3.40.47.10">
    <property type="match status" value="1"/>
</dbReference>
<dbReference type="Gene3D" id="3.30.300.30">
    <property type="match status" value="1"/>
</dbReference>
<dbReference type="PROSITE" id="PS52004">
    <property type="entry name" value="KS3_2"/>
    <property type="match status" value="1"/>
</dbReference>
<evidence type="ECO:0000256" key="3">
    <source>
        <dbReference type="ARBA" id="ARBA00022679"/>
    </source>
</evidence>
<dbReference type="Gene3D" id="1.10.1240.100">
    <property type="match status" value="1"/>
</dbReference>
<keyword evidence="7" id="KW-1185">Reference proteome</keyword>
<gene>
    <name evidence="6" type="ORF">J2S11_000646</name>
</gene>
<evidence type="ECO:0000313" key="6">
    <source>
        <dbReference type="EMBL" id="MDQ0164746.1"/>
    </source>
</evidence>
<dbReference type="Pfam" id="PF02801">
    <property type="entry name" value="Ketoacyl-synt_C"/>
    <property type="match status" value="1"/>
</dbReference>
<dbReference type="InterPro" id="IPR000873">
    <property type="entry name" value="AMP-dep_synth/lig_dom"/>
</dbReference>
<dbReference type="GO" id="GO:0016874">
    <property type="term" value="F:ligase activity"/>
    <property type="evidence" value="ECO:0007669"/>
    <property type="project" value="UniProtKB-KW"/>
</dbReference>
<keyword evidence="6" id="KW-0436">Ligase</keyword>
<dbReference type="PANTHER" id="PTHR43775">
    <property type="entry name" value="FATTY ACID SYNTHASE"/>
    <property type="match status" value="1"/>
</dbReference>
<reference evidence="6 7" key="1">
    <citation type="submission" date="2023-07" db="EMBL/GenBank/DDBJ databases">
        <title>Genomic Encyclopedia of Type Strains, Phase IV (KMG-IV): sequencing the most valuable type-strain genomes for metagenomic binning, comparative biology and taxonomic classification.</title>
        <authorList>
            <person name="Goeker M."/>
        </authorList>
    </citation>
    <scope>NUCLEOTIDE SEQUENCE [LARGE SCALE GENOMIC DNA]</scope>
    <source>
        <strain evidence="6 7">DSM 12751</strain>
    </source>
</reference>
<dbReference type="PANTHER" id="PTHR43775:SF37">
    <property type="entry name" value="SI:DKEY-61P9.11"/>
    <property type="match status" value="1"/>
</dbReference>
<dbReference type="InterPro" id="IPR050091">
    <property type="entry name" value="PKS_NRPS_Biosynth_Enz"/>
</dbReference>
<protein>
    <submittedName>
        <fullName evidence="6">Acyl-CoA synthetase (AMP-forming)/AMP-acid ligase II/3-oxoacyl-(Acyl-carrier-protein) synthase</fullName>
    </submittedName>
</protein>
<dbReference type="InterPro" id="IPR032821">
    <property type="entry name" value="PKS_assoc"/>
</dbReference>
<dbReference type="PROSITE" id="PS00455">
    <property type="entry name" value="AMP_BINDING"/>
    <property type="match status" value="1"/>
</dbReference>
<dbReference type="InterPro" id="IPR014031">
    <property type="entry name" value="Ketoacyl_synth_C"/>
</dbReference>
<name>A0ABT9VUS6_9BACI</name>
<dbReference type="RefSeq" id="WP_307390812.1">
    <property type="nucleotide sequence ID" value="NZ_BAAADK010000018.1"/>
</dbReference>
<keyword evidence="3" id="KW-0808">Transferase</keyword>
<dbReference type="Gene3D" id="1.10.1200.10">
    <property type="entry name" value="ACP-like"/>
    <property type="match status" value="1"/>
</dbReference>
<dbReference type="SUPFAM" id="SSF56801">
    <property type="entry name" value="Acetyl-CoA synthetase-like"/>
    <property type="match status" value="1"/>
</dbReference>
<dbReference type="SUPFAM" id="SSF47336">
    <property type="entry name" value="ACP-like"/>
    <property type="match status" value="1"/>
</dbReference>